<dbReference type="GO" id="GO:0004640">
    <property type="term" value="F:phosphoribosylanthranilate isomerase activity"/>
    <property type="evidence" value="ECO:0007669"/>
    <property type="project" value="TreeGrafter"/>
</dbReference>
<dbReference type="GO" id="GO:0000162">
    <property type="term" value="P:L-tryptophan biosynthetic process"/>
    <property type="evidence" value="ECO:0007669"/>
    <property type="project" value="UniProtKB-KW"/>
</dbReference>
<evidence type="ECO:0000259" key="9">
    <source>
        <dbReference type="Pfam" id="PF00218"/>
    </source>
</evidence>
<dbReference type="EC" id="4.1.1.48" evidence="3"/>
<keyword evidence="11" id="KW-1185">Reference proteome</keyword>
<evidence type="ECO:0000256" key="1">
    <source>
        <dbReference type="ARBA" id="ARBA00001633"/>
    </source>
</evidence>
<dbReference type="Proteomes" id="UP000265719">
    <property type="component" value="Chromosome"/>
</dbReference>
<dbReference type="InterPro" id="IPR013785">
    <property type="entry name" value="Aldolase_TIM"/>
</dbReference>
<gene>
    <name evidence="10" type="ORF">NI17_008280</name>
</gene>
<evidence type="ECO:0000256" key="7">
    <source>
        <dbReference type="ARBA" id="ARBA00023141"/>
    </source>
</evidence>
<keyword evidence="7" id="KW-0057">Aromatic amino acid biosynthesis</keyword>
<dbReference type="InterPro" id="IPR013798">
    <property type="entry name" value="Indole-3-glycerol_P_synth_dom"/>
</dbReference>
<reference evidence="10" key="1">
    <citation type="submission" date="2020-10" db="EMBL/GenBank/DDBJ databases">
        <title>De novo genome project of the cellulose decomposer Thermobifida halotolerans type strain.</title>
        <authorList>
            <person name="Nagy I."/>
            <person name="Horvath B."/>
            <person name="Kukolya J."/>
            <person name="Nagy I."/>
            <person name="Orsini M."/>
        </authorList>
    </citation>
    <scope>NUCLEOTIDE SEQUENCE</scope>
    <source>
        <strain evidence="10">DSM 44931</strain>
    </source>
</reference>
<sequence>MGVRSLYEVLAAARAGGNIAVMVDVKFRSPRDGELIPESRLESYVRALVDGGVDALSTPTDPVYFDGSVEKARRIRRAAGVPLMRKEFFRTIEQIDESHEAGFDAVQLSLSTVPDIGLFRRMKARAERLGMEVVVGVHSAAQLETAVDLGAVAVGINNRDITVLEMDDGTVSLSESLMAGLPDGMYAISESSFRTGADVARAAEAGADAVLVGTAVAKSDDPAATVRTLRNGAEAWGR</sequence>
<evidence type="ECO:0000256" key="2">
    <source>
        <dbReference type="ARBA" id="ARBA00004696"/>
    </source>
</evidence>
<keyword evidence="8" id="KW-0456">Lyase</keyword>
<keyword evidence="6" id="KW-0822">Tryptophan biosynthesis</keyword>
<name>A0AA97M035_9ACTN</name>
<protein>
    <recommendedName>
        <fullName evidence="3">indole-3-glycerol-phosphate synthase</fullName>
        <ecNumber evidence="3">4.1.1.48</ecNumber>
    </recommendedName>
</protein>
<evidence type="ECO:0000256" key="4">
    <source>
        <dbReference type="ARBA" id="ARBA00022605"/>
    </source>
</evidence>
<proteinExistence type="predicted"/>
<feature type="domain" description="Indole-3-glycerol phosphate synthase" evidence="9">
    <location>
        <begin position="4"/>
        <end position="229"/>
    </location>
</feature>
<dbReference type="KEGG" id="thao:NI17_008280"/>
<dbReference type="EMBL" id="CP063196">
    <property type="protein sequence ID" value="UOE21126.1"/>
    <property type="molecule type" value="Genomic_DNA"/>
</dbReference>
<dbReference type="InterPro" id="IPR045186">
    <property type="entry name" value="Indole-3-glycerol_P_synth"/>
</dbReference>
<evidence type="ECO:0000313" key="10">
    <source>
        <dbReference type="EMBL" id="UOE21126.1"/>
    </source>
</evidence>
<accession>A0AA97M035</accession>
<dbReference type="PANTHER" id="PTHR22854:SF2">
    <property type="entry name" value="INDOLE-3-GLYCEROL-PHOSPHATE SYNTHASE"/>
    <property type="match status" value="1"/>
</dbReference>
<dbReference type="AlphaFoldDB" id="A0AA97M035"/>
<evidence type="ECO:0000256" key="3">
    <source>
        <dbReference type="ARBA" id="ARBA00012362"/>
    </source>
</evidence>
<organism evidence="10 11">
    <name type="scientific">Thermobifida halotolerans</name>
    <dbReference type="NCBI Taxonomy" id="483545"/>
    <lineage>
        <taxon>Bacteria</taxon>
        <taxon>Bacillati</taxon>
        <taxon>Actinomycetota</taxon>
        <taxon>Actinomycetes</taxon>
        <taxon>Streptosporangiales</taxon>
        <taxon>Nocardiopsidaceae</taxon>
        <taxon>Thermobifida</taxon>
    </lineage>
</organism>
<keyword evidence="5" id="KW-0210">Decarboxylase</keyword>
<dbReference type="Gene3D" id="3.20.20.70">
    <property type="entry name" value="Aldolase class I"/>
    <property type="match status" value="1"/>
</dbReference>
<evidence type="ECO:0000256" key="8">
    <source>
        <dbReference type="ARBA" id="ARBA00023239"/>
    </source>
</evidence>
<comment type="pathway">
    <text evidence="2">Amino-acid biosynthesis; L-tryptophan biosynthesis; L-tryptophan from chorismate: step 4/5.</text>
</comment>
<dbReference type="SUPFAM" id="SSF51366">
    <property type="entry name" value="Ribulose-phoshate binding barrel"/>
    <property type="match status" value="1"/>
</dbReference>
<dbReference type="Pfam" id="PF00218">
    <property type="entry name" value="IGPS"/>
    <property type="match status" value="1"/>
</dbReference>
<evidence type="ECO:0000256" key="6">
    <source>
        <dbReference type="ARBA" id="ARBA00022822"/>
    </source>
</evidence>
<dbReference type="PANTHER" id="PTHR22854">
    <property type="entry name" value="TRYPTOPHAN BIOSYNTHESIS PROTEIN"/>
    <property type="match status" value="1"/>
</dbReference>
<comment type="catalytic activity">
    <reaction evidence="1">
        <text>1-(2-carboxyphenylamino)-1-deoxy-D-ribulose 5-phosphate + H(+) = (1S,2R)-1-C-(indol-3-yl)glycerol 3-phosphate + CO2 + H2O</text>
        <dbReference type="Rhea" id="RHEA:23476"/>
        <dbReference type="ChEBI" id="CHEBI:15377"/>
        <dbReference type="ChEBI" id="CHEBI:15378"/>
        <dbReference type="ChEBI" id="CHEBI:16526"/>
        <dbReference type="ChEBI" id="CHEBI:58613"/>
        <dbReference type="ChEBI" id="CHEBI:58866"/>
        <dbReference type="EC" id="4.1.1.48"/>
    </reaction>
</comment>
<evidence type="ECO:0000313" key="11">
    <source>
        <dbReference type="Proteomes" id="UP000265719"/>
    </source>
</evidence>
<evidence type="ECO:0000256" key="5">
    <source>
        <dbReference type="ARBA" id="ARBA00022793"/>
    </source>
</evidence>
<dbReference type="GO" id="GO:0004425">
    <property type="term" value="F:indole-3-glycerol-phosphate synthase activity"/>
    <property type="evidence" value="ECO:0007669"/>
    <property type="project" value="UniProtKB-EC"/>
</dbReference>
<dbReference type="InterPro" id="IPR011060">
    <property type="entry name" value="RibuloseP-bd_barrel"/>
</dbReference>
<keyword evidence="4" id="KW-0028">Amino-acid biosynthesis</keyword>